<protein>
    <submittedName>
        <fullName evidence="2">Uncharacterized protein</fullName>
    </submittedName>
</protein>
<evidence type="ECO:0000313" key="1">
    <source>
        <dbReference type="EMBL" id="MDW6003312.1"/>
    </source>
</evidence>
<name>A0A1Y6IQJ2_9VIBR</name>
<reference evidence="1 4" key="2">
    <citation type="submission" date="2023-11" db="EMBL/GenBank/DDBJ databases">
        <title>Plant-associative lifestyle of Vibrio porteresiae and its evolutionary dynamics.</title>
        <authorList>
            <person name="Rameshkumar N."/>
            <person name="Kirti K."/>
        </authorList>
    </citation>
    <scope>NUCLEOTIDE SEQUENCE [LARGE SCALE GENOMIC DNA]</scope>
    <source>
        <strain evidence="1 4">MSSRF38</strain>
    </source>
</reference>
<evidence type="ECO:0000313" key="4">
    <source>
        <dbReference type="Proteomes" id="UP001283366"/>
    </source>
</evidence>
<gene>
    <name evidence="1" type="ORF">SBX37_10675</name>
    <name evidence="2" type="ORF">VIM7927_01134</name>
</gene>
<reference evidence="2 3" key="1">
    <citation type="submission" date="2017-05" db="EMBL/GenBank/DDBJ databases">
        <authorList>
            <person name="Song R."/>
            <person name="Chenine A.L."/>
            <person name="Ruprecht R.M."/>
        </authorList>
    </citation>
    <scope>NUCLEOTIDE SEQUENCE [LARGE SCALE GENOMIC DNA]</scope>
    <source>
        <strain evidence="2 3">CECT 7927</strain>
    </source>
</reference>
<dbReference type="OrthoDB" id="784829at2"/>
<dbReference type="Proteomes" id="UP001283366">
    <property type="component" value="Unassembled WGS sequence"/>
</dbReference>
<dbReference type="AlphaFoldDB" id="A0A1Y6IQJ2"/>
<keyword evidence="4" id="KW-1185">Reference proteome</keyword>
<sequence>MKYLLIEHIQQTHDFDFIDWQTLTQLISSPPFIQTSVARQAKKLSKAITATDCPNKRLEDITAHNHFTLLRLDLDDTEHCMKTINDTLLGLGIHSFLVHTTASHRQDGKGNRYRVYIELGHGLNLDEWRILQTYLAYCLLADDCSNRPQQIMFLPVRFIGSEYHCHINTGSPLNLGGSQLFDDAITFDTEQKRQAQVIKQEKVAQIKPSHPEHLINGQVSIIDVVNQSYSWPELLNQYGYKRQGRAWLPPESTSKTAGAYILSGPDGKARYYSHHTSDPCATGKCIDQFDFLTLRSFAGDSGTALKALAKYFPEQDAHNKRQYIAYQQALKLHSIREGR</sequence>
<proteinExistence type="predicted"/>
<dbReference type="EMBL" id="FXXI01000001">
    <property type="protein sequence ID" value="SMR99898.1"/>
    <property type="molecule type" value="Genomic_DNA"/>
</dbReference>
<evidence type="ECO:0000313" key="3">
    <source>
        <dbReference type="Proteomes" id="UP000196125"/>
    </source>
</evidence>
<dbReference type="RefSeq" id="WP_087479889.1">
    <property type="nucleotide sequence ID" value="NZ_AP024883.1"/>
</dbReference>
<evidence type="ECO:0000313" key="2">
    <source>
        <dbReference type="EMBL" id="SMR99898.1"/>
    </source>
</evidence>
<accession>A0A1Y6IQJ2</accession>
<organism evidence="2 3">
    <name type="scientific">Vibrio mangrovi</name>
    <dbReference type="NCBI Taxonomy" id="474394"/>
    <lineage>
        <taxon>Bacteria</taxon>
        <taxon>Pseudomonadati</taxon>
        <taxon>Pseudomonadota</taxon>
        <taxon>Gammaproteobacteria</taxon>
        <taxon>Vibrionales</taxon>
        <taxon>Vibrionaceae</taxon>
        <taxon>Vibrio</taxon>
    </lineage>
</organism>
<dbReference type="EMBL" id="JAWRCO010000001">
    <property type="protein sequence ID" value="MDW6003312.1"/>
    <property type="molecule type" value="Genomic_DNA"/>
</dbReference>
<dbReference type="Proteomes" id="UP000196125">
    <property type="component" value="Unassembled WGS sequence"/>
</dbReference>